<keyword evidence="2" id="KW-1185">Reference proteome</keyword>
<organism evidence="1 2">
    <name type="scientific">Kitasatospora aburaviensis</name>
    <dbReference type="NCBI Taxonomy" id="67265"/>
    <lineage>
        <taxon>Bacteria</taxon>
        <taxon>Bacillati</taxon>
        <taxon>Actinomycetota</taxon>
        <taxon>Actinomycetes</taxon>
        <taxon>Kitasatosporales</taxon>
        <taxon>Streptomycetaceae</taxon>
        <taxon>Kitasatospora</taxon>
    </lineage>
</organism>
<sequence>MATDLPMSVMGPDGVEESWWLFLEDCEVPGIALRSPDGMAWSADGDDIFDALSHIRLQIEPLGYQLLCNGARIDAYPSGLSRDMSGGTVLYVLKLGRAAQQRVSIFDRAAPASVGTVAAQREFFESWLAGPKRWPLTDRARNALADLWVRLRNR</sequence>
<evidence type="ECO:0000313" key="1">
    <source>
        <dbReference type="EMBL" id="MFC5888119.1"/>
    </source>
</evidence>
<proteinExistence type="predicted"/>
<name>A0ABW1F2I5_9ACTN</name>
<dbReference type="RefSeq" id="WP_345329129.1">
    <property type="nucleotide sequence ID" value="NZ_BAAAVH010000069.1"/>
</dbReference>
<comment type="caution">
    <text evidence="1">The sequence shown here is derived from an EMBL/GenBank/DDBJ whole genome shotgun (WGS) entry which is preliminary data.</text>
</comment>
<protein>
    <submittedName>
        <fullName evidence="1">Uncharacterized protein</fullName>
    </submittedName>
</protein>
<gene>
    <name evidence="1" type="ORF">ACFP0N_24445</name>
</gene>
<dbReference type="EMBL" id="JBHSOD010000035">
    <property type="protein sequence ID" value="MFC5888119.1"/>
    <property type="molecule type" value="Genomic_DNA"/>
</dbReference>
<evidence type="ECO:0000313" key="2">
    <source>
        <dbReference type="Proteomes" id="UP001596067"/>
    </source>
</evidence>
<dbReference type="Proteomes" id="UP001596067">
    <property type="component" value="Unassembled WGS sequence"/>
</dbReference>
<accession>A0ABW1F2I5</accession>
<reference evidence="2" key="1">
    <citation type="journal article" date="2019" name="Int. J. Syst. Evol. Microbiol.">
        <title>The Global Catalogue of Microorganisms (GCM) 10K type strain sequencing project: providing services to taxonomists for standard genome sequencing and annotation.</title>
        <authorList>
            <consortium name="The Broad Institute Genomics Platform"/>
            <consortium name="The Broad Institute Genome Sequencing Center for Infectious Disease"/>
            <person name="Wu L."/>
            <person name="Ma J."/>
        </authorList>
    </citation>
    <scope>NUCLEOTIDE SEQUENCE [LARGE SCALE GENOMIC DNA]</scope>
    <source>
        <strain evidence="2">CGMCC 4.1469</strain>
    </source>
</reference>